<name>A0A8E4ZFF5_9CAUD</name>
<evidence type="ECO:0000256" key="3">
    <source>
        <dbReference type="ARBA" id="ARBA00022691"/>
    </source>
</evidence>
<dbReference type="PROSITE" id="PS51143">
    <property type="entry name" value="MT_A70"/>
    <property type="match status" value="1"/>
</dbReference>
<keyword evidence="1 4" id="KW-0489">Methyltransferase</keyword>
<evidence type="ECO:0000256" key="1">
    <source>
        <dbReference type="ARBA" id="ARBA00022603"/>
    </source>
</evidence>
<dbReference type="EMBL" id="MT732458">
    <property type="protein sequence ID" value="QQV90539.1"/>
    <property type="molecule type" value="Genomic_DNA"/>
</dbReference>
<dbReference type="GO" id="GO:0032259">
    <property type="term" value="P:methylation"/>
    <property type="evidence" value="ECO:0007669"/>
    <property type="project" value="UniProtKB-KW"/>
</dbReference>
<sequence length="185" mass="21749">MNKKKYEVVYADPPWSYKFNKPTASKGGAKGDGYSAGVNYYYDTMTMQEIKEMPLKDLTDKNAVLFMWATNPLLPEALETMKEWGFKYKTCITWKKERCKGMGYWFRGHTEHLLFGVKGKVKAFRSLEHNIQSFPVEKHSKKPDWFRKLIEDNTIHMPNKIELFARQNTEKWDVFGNEVENSITL</sequence>
<protein>
    <submittedName>
        <fullName evidence="4">Adenine-specific DNA methylase</fullName>
    </submittedName>
</protein>
<dbReference type="Gene3D" id="3.40.50.150">
    <property type="entry name" value="Vaccinia Virus protein VP39"/>
    <property type="match status" value="1"/>
</dbReference>
<evidence type="ECO:0000256" key="2">
    <source>
        <dbReference type="ARBA" id="ARBA00022679"/>
    </source>
</evidence>
<gene>
    <name evidence="4" type="ORF">Danklef1_56</name>
</gene>
<dbReference type="InterPro" id="IPR029063">
    <property type="entry name" value="SAM-dependent_MTases_sf"/>
</dbReference>
<dbReference type="Pfam" id="PF05063">
    <property type="entry name" value="MT-A70"/>
    <property type="match status" value="1"/>
</dbReference>
<dbReference type="InterPro" id="IPR007757">
    <property type="entry name" value="MT-A70-like"/>
</dbReference>
<organism evidence="4 5">
    <name type="scientific">Polaribacter phage Danklef_1</name>
    <dbReference type="NCBI Taxonomy" id="2745646"/>
    <lineage>
        <taxon>Viruses</taxon>
        <taxon>Duplodnaviria</taxon>
        <taxon>Heunggongvirae</taxon>
        <taxon>Uroviricota</taxon>
        <taxon>Caudoviricetes</taxon>
        <taxon>Forsetiviridae</taxon>
        <taxon>Freyavirus</taxon>
        <taxon>Freyavirus danklef</taxon>
    </lineage>
</organism>
<evidence type="ECO:0000313" key="5">
    <source>
        <dbReference type="Proteomes" id="UP000693794"/>
    </source>
</evidence>
<dbReference type="GO" id="GO:0008168">
    <property type="term" value="F:methyltransferase activity"/>
    <property type="evidence" value="ECO:0007669"/>
    <property type="project" value="UniProtKB-KW"/>
</dbReference>
<reference evidence="4" key="1">
    <citation type="submission" date="2020-07" db="EMBL/GenBank/DDBJ databases">
        <title>Highly diverse flavobacterial phages as mortality factor during North Sea spring blooms.</title>
        <authorList>
            <person name="Bartlau N."/>
            <person name="Wichels A."/>
            <person name="Krohne G."/>
            <person name="Adriaenssens E.M."/>
            <person name="Heins A."/>
            <person name="Fuchs B.M."/>
            <person name="Amann R."/>
            <person name="Moraru C."/>
        </authorList>
    </citation>
    <scope>NUCLEOTIDE SEQUENCE</scope>
</reference>
<dbReference type="PANTHER" id="PTHR12829">
    <property type="entry name" value="N6-ADENOSINE-METHYLTRANSFERASE"/>
    <property type="match status" value="1"/>
</dbReference>
<keyword evidence="2" id="KW-0808">Transferase</keyword>
<dbReference type="PANTHER" id="PTHR12829:SF7">
    <property type="entry name" value="N6-ADENOSINE-METHYLTRANSFERASE CATALYTIC SUBUNIT"/>
    <property type="match status" value="1"/>
</dbReference>
<dbReference type="Proteomes" id="UP000693794">
    <property type="component" value="Segment"/>
</dbReference>
<dbReference type="SUPFAM" id="SSF53335">
    <property type="entry name" value="S-adenosyl-L-methionine-dependent methyltransferases"/>
    <property type="match status" value="1"/>
</dbReference>
<dbReference type="PROSITE" id="PS00092">
    <property type="entry name" value="N6_MTASE"/>
    <property type="match status" value="1"/>
</dbReference>
<dbReference type="InterPro" id="IPR002052">
    <property type="entry name" value="DNA_methylase_N6_adenine_CS"/>
</dbReference>
<accession>A0A8E4ZFF5</accession>
<keyword evidence="3" id="KW-0949">S-adenosyl-L-methionine</keyword>
<proteinExistence type="predicted"/>
<evidence type="ECO:0000313" key="4">
    <source>
        <dbReference type="EMBL" id="QQV90539.1"/>
    </source>
</evidence>
<keyword evidence="5" id="KW-1185">Reference proteome</keyword>
<dbReference type="GO" id="GO:0003676">
    <property type="term" value="F:nucleic acid binding"/>
    <property type="evidence" value="ECO:0007669"/>
    <property type="project" value="InterPro"/>
</dbReference>